<organism evidence="2 3">
    <name type="scientific">Klebsiella michiganensis</name>
    <dbReference type="NCBI Taxonomy" id="1134687"/>
    <lineage>
        <taxon>Bacteria</taxon>
        <taxon>Pseudomonadati</taxon>
        <taxon>Pseudomonadota</taxon>
        <taxon>Gammaproteobacteria</taxon>
        <taxon>Enterobacterales</taxon>
        <taxon>Enterobacteriaceae</taxon>
        <taxon>Klebsiella/Raoultella group</taxon>
        <taxon>Klebsiella</taxon>
    </lineage>
</organism>
<accession>A0A7H4PFU0</accession>
<keyword evidence="1" id="KW-0812">Transmembrane</keyword>
<evidence type="ECO:0000313" key="2">
    <source>
        <dbReference type="EMBL" id="STW66767.1"/>
    </source>
</evidence>
<dbReference type="NCBIfam" id="TIGR03493">
    <property type="entry name" value="cellullose_BcsF"/>
    <property type="match status" value="1"/>
</dbReference>
<evidence type="ECO:0000313" key="3">
    <source>
        <dbReference type="Proteomes" id="UP000254863"/>
    </source>
</evidence>
<feature type="transmembrane region" description="Helical" evidence="1">
    <location>
        <begin position="6"/>
        <end position="24"/>
    </location>
</feature>
<keyword evidence="1" id="KW-0472">Membrane</keyword>
<dbReference type="AlphaFoldDB" id="A0A7H4PFU0"/>
<reference evidence="2 3" key="1">
    <citation type="submission" date="2018-06" db="EMBL/GenBank/DDBJ databases">
        <authorList>
            <consortium name="Pathogen Informatics"/>
            <person name="Doyle S."/>
        </authorList>
    </citation>
    <scope>NUCLEOTIDE SEQUENCE [LARGE SCALE GENOMIC DNA]</scope>
    <source>
        <strain evidence="2 3">NCTC11685</strain>
    </source>
</reference>
<dbReference type="Pfam" id="PF11120">
    <property type="entry name" value="CBP_BcsF"/>
    <property type="match status" value="1"/>
</dbReference>
<proteinExistence type="predicted"/>
<sequence length="124" mass="13768">MMSIADIIQLVVLCALLFFPLGYLTRHYQRRIRTTLRLMFFKPVMSNRLACCAGKRHPGKANQRNDQTQNTHRVASALAVLARLIWLELLLSGEVRIAMGRIPQFSSHVKPGVSGLPAGANSAV</sequence>
<keyword evidence="1" id="KW-1133">Transmembrane helix</keyword>
<name>A0A7H4PFU0_9ENTR</name>
<dbReference type="InterPro" id="IPR019995">
    <property type="entry name" value="Cellulose_BcsF/YhjT"/>
</dbReference>
<protein>
    <submittedName>
        <fullName evidence="2">Inner membrane protein</fullName>
    </submittedName>
</protein>
<evidence type="ECO:0000256" key="1">
    <source>
        <dbReference type="SAM" id="Phobius"/>
    </source>
</evidence>
<gene>
    <name evidence="2" type="ORF">NCTC11685_04528</name>
</gene>
<comment type="caution">
    <text evidence="2">The sequence shown here is derived from an EMBL/GenBank/DDBJ whole genome shotgun (WGS) entry which is preliminary data.</text>
</comment>
<dbReference type="EMBL" id="UGMS01000002">
    <property type="protein sequence ID" value="STW66767.1"/>
    <property type="molecule type" value="Genomic_DNA"/>
</dbReference>
<dbReference type="Proteomes" id="UP000254863">
    <property type="component" value="Unassembled WGS sequence"/>
</dbReference>